<keyword evidence="3" id="KW-1185">Reference proteome</keyword>
<sequence length="379" mass="41000">MGFGQKWKQSFEEKLDACDGKLDGIGQEVAAVRAALTEAAGKPPPQPLDQELYKLREAVSTGTMVLREENRELRRQQGKMLGDLKDLRLEVTGGRAGAHPPPTPAPLEADEAESETGEAAVDPPSDPSNESPEPQDDHRQEQYVEQRQDGDRREPEDDAPEPPGGAGLHGETAEAPDEERVRAAKEAAERALRHHSPTHGADHATAPSGGNGPRPSDAHAAGDGGERQPEHGRQAPRDPLVEHAELLLAAAGVSRAELICHRDTWEFLLVQVARHPRFRVPDSVESLEGGRVRTHLSGPSLIAALISLWETRDAPSPTVDADWALAVRFYDRIRDRLSEAGPGDGRRAVRIVLDDGTEPEEAEASGEAPESSVDEPDTE</sequence>
<dbReference type="Proteomes" id="UP001500058">
    <property type="component" value="Unassembled WGS sequence"/>
</dbReference>
<evidence type="ECO:0000256" key="1">
    <source>
        <dbReference type="SAM" id="MobiDB-lite"/>
    </source>
</evidence>
<feature type="region of interest" description="Disordered" evidence="1">
    <location>
        <begin position="341"/>
        <end position="379"/>
    </location>
</feature>
<organism evidence="2 3">
    <name type="scientific">Streptomyces glaucosporus</name>
    <dbReference type="NCBI Taxonomy" id="284044"/>
    <lineage>
        <taxon>Bacteria</taxon>
        <taxon>Bacillati</taxon>
        <taxon>Actinomycetota</taxon>
        <taxon>Actinomycetes</taxon>
        <taxon>Kitasatosporales</taxon>
        <taxon>Streptomycetaceae</taxon>
        <taxon>Streptomyces</taxon>
    </lineage>
</organism>
<name>A0ABN3IUR8_9ACTN</name>
<accession>A0ABN3IUR8</accession>
<reference evidence="2 3" key="1">
    <citation type="journal article" date="2019" name="Int. J. Syst. Evol. Microbiol.">
        <title>The Global Catalogue of Microorganisms (GCM) 10K type strain sequencing project: providing services to taxonomists for standard genome sequencing and annotation.</title>
        <authorList>
            <consortium name="The Broad Institute Genomics Platform"/>
            <consortium name="The Broad Institute Genome Sequencing Center for Infectious Disease"/>
            <person name="Wu L."/>
            <person name="Ma J."/>
        </authorList>
    </citation>
    <scope>NUCLEOTIDE SEQUENCE [LARGE SCALE GENOMIC DNA]</scope>
    <source>
        <strain evidence="2 3">JCM 6921</strain>
    </source>
</reference>
<dbReference type="EMBL" id="BAAATJ010000029">
    <property type="protein sequence ID" value="GAA2412997.1"/>
    <property type="molecule type" value="Genomic_DNA"/>
</dbReference>
<dbReference type="RefSeq" id="WP_344633208.1">
    <property type="nucleotide sequence ID" value="NZ_BAAATJ010000029.1"/>
</dbReference>
<feature type="compositionally biased region" description="Basic and acidic residues" evidence="1">
    <location>
        <begin position="178"/>
        <end position="191"/>
    </location>
</feature>
<evidence type="ECO:0000313" key="2">
    <source>
        <dbReference type="EMBL" id="GAA2412997.1"/>
    </source>
</evidence>
<evidence type="ECO:0000313" key="3">
    <source>
        <dbReference type="Proteomes" id="UP001500058"/>
    </source>
</evidence>
<proteinExistence type="predicted"/>
<feature type="region of interest" description="Disordered" evidence="1">
    <location>
        <begin position="69"/>
        <end position="235"/>
    </location>
</feature>
<protein>
    <submittedName>
        <fullName evidence="2">Uncharacterized protein</fullName>
    </submittedName>
</protein>
<comment type="caution">
    <text evidence="2">The sequence shown here is derived from an EMBL/GenBank/DDBJ whole genome shotgun (WGS) entry which is preliminary data.</text>
</comment>
<feature type="compositionally biased region" description="Basic and acidic residues" evidence="1">
    <location>
        <begin position="224"/>
        <end position="235"/>
    </location>
</feature>
<gene>
    <name evidence="2" type="ORF">GCM10010420_48070</name>
</gene>
<feature type="compositionally biased region" description="Acidic residues" evidence="1">
    <location>
        <begin position="355"/>
        <end position="364"/>
    </location>
</feature>
<feature type="compositionally biased region" description="Basic and acidic residues" evidence="1">
    <location>
        <begin position="135"/>
        <end position="155"/>
    </location>
</feature>